<dbReference type="RefSeq" id="XP_007512769.1">
    <property type="nucleotide sequence ID" value="XM_007512707.1"/>
</dbReference>
<gene>
    <name evidence="2" type="ORF">Bathy06g01910</name>
</gene>
<evidence type="ECO:0000313" key="3">
    <source>
        <dbReference type="Proteomes" id="UP000198341"/>
    </source>
</evidence>
<evidence type="ECO:0000313" key="2">
    <source>
        <dbReference type="EMBL" id="CCO17369.1"/>
    </source>
</evidence>
<protein>
    <submittedName>
        <fullName evidence="2">HopJ type III effector protein</fullName>
    </submittedName>
</protein>
<accession>K8EH98</accession>
<keyword evidence="3" id="KW-1185">Reference proteome</keyword>
<feature type="compositionally biased region" description="Basic residues" evidence="1">
    <location>
        <begin position="25"/>
        <end position="42"/>
    </location>
</feature>
<dbReference type="Proteomes" id="UP000198341">
    <property type="component" value="Chromosome 6"/>
</dbReference>
<dbReference type="Pfam" id="PF08888">
    <property type="entry name" value="HopJ"/>
    <property type="match status" value="1"/>
</dbReference>
<dbReference type="Gene3D" id="3.20.160.10">
    <property type="entry name" value="vpa0580 domain like"/>
    <property type="match status" value="1"/>
</dbReference>
<dbReference type="GeneID" id="19015171"/>
<name>K8EH98_9CHLO</name>
<dbReference type="EMBL" id="FO082273">
    <property type="protein sequence ID" value="CCO17369.1"/>
    <property type="molecule type" value="Genomic_DNA"/>
</dbReference>
<dbReference type="KEGG" id="bpg:Bathy06g01910"/>
<sequence>MSVSSRAFARAPSKSSFTSSFTSRILRRGGGRSHEHAKRSASKRFCRRDATTFLASSSSSSETDRQLLDKMKVAVASATSAPTAKHVLEALKELSSQEFGLANVKFTEVMAKIDELYDHDPQFGYSSGVGTDGFETENKAGVNMGSNKVFYFAKMHDFTEEMTLRLFCEHYQDVLDTPDGQSHLNIRSFMKNGWAGVRFEGETLRPKGKEGEGERIDQI</sequence>
<dbReference type="OrthoDB" id="10267503at2759"/>
<dbReference type="eggNOG" id="ENOG502S8T7">
    <property type="taxonomic scope" value="Eukaryota"/>
</dbReference>
<organism evidence="2 3">
    <name type="scientific">Bathycoccus prasinos</name>
    <dbReference type="NCBI Taxonomy" id="41875"/>
    <lineage>
        <taxon>Eukaryota</taxon>
        <taxon>Viridiplantae</taxon>
        <taxon>Chlorophyta</taxon>
        <taxon>Mamiellophyceae</taxon>
        <taxon>Mamiellales</taxon>
        <taxon>Bathycoccaceae</taxon>
        <taxon>Bathycoccus</taxon>
    </lineage>
</organism>
<dbReference type="InterPro" id="IPR014984">
    <property type="entry name" value="HopJ"/>
</dbReference>
<feature type="region of interest" description="Disordered" evidence="1">
    <location>
        <begin position="1"/>
        <end position="42"/>
    </location>
</feature>
<proteinExistence type="predicted"/>
<evidence type="ECO:0000256" key="1">
    <source>
        <dbReference type="SAM" id="MobiDB-lite"/>
    </source>
</evidence>
<dbReference type="InterPro" id="IPR038604">
    <property type="entry name" value="HopJ_sf"/>
</dbReference>
<dbReference type="AlphaFoldDB" id="K8EH98"/>
<feature type="compositionally biased region" description="Low complexity" evidence="1">
    <location>
        <begin position="13"/>
        <end position="23"/>
    </location>
</feature>
<reference evidence="2 3" key="1">
    <citation type="submission" date="2011-10" db="EMBL/GenBank/DDBJ databases">
        <authorList>
            <person name="Genoscope - CEA"/>
        </authorList>
    </citation>
    <scope>NUCLEOTIDE SEQUENCE [LARGE SCALE GENOMIC DNA]</scope>
    <source>
        <strain evidence="2 3">RCC 1105</strain>
    </source>
</reference>